<dbReference type="InterPro" id="IPR011010">
    <property type="entry name" value="DNA_brk_join_enz"/>
</dbReference>
<reference evidence="3 4" key="1">
    <citation type="submission" date="2019-03" db="EMBL/GenBank/DDBJ databases">
        <title>Genomic features of bacteria from cold environments.</title>
        <authorList>
            <person name="Shen L."/>
        </authorList>
    </citation>
    <scope>NUCLEOTIDE SEQUENCE [LARGE SCALE GENOMIC DNA]</scope>
    <source>
        <strain evidence="4">T3246-1</strain>
    </source>
</reference>
<dbReference type="InterPro" id="IPR013762">
    <property type="entry name" value="Integrase-like_cat_sf"/>
</dbReference>
<evidence type="ECO:0000256" key="1">
    <source>
        <dbReference type="ARBA" id="ARBA00023172"/>
    </source>
</evidence>
<dbReference type="InterPro" id="IPR050090">
    <property type="entry name" value="Tyrosine_recombinase_XerCD"/>
</dbReference>
<proteinExistence type="predicted"/>
<keyword evidence="4" id="KW-1185">Reference proteome</keyword>
<comment type="caution">
    <text evidence="3">The sequence shown here is derived from an EMBL/GenBank/DDBJ whole genome shotgun (WGS) entry which is preliminary data.</text>
</comment>
<dbReference type="CDD" id="cd00397">
    <property type="entry name" value="DNA_BRE_C"/>
    <property type="match status" value="1"/>
</dbReference>
<evidence type="ECO:0000259" key="2">
    <source>
        <dbReference type="PROSITE" id="PS51898"/>
    </source>
</evidence>
<dbReference type="PANTHER" id="PTHR30349:SF64">
    <property type="entry name" value="PROPHAGE INTEGRASE INTD-RELATED"/>
    <property type="match status" value="1"/>
</dbReference>
<feature type="domain" description="Tyr recombinase" evidence="2">
    <location>
        <begin position="104"/>
        <end position="270"/>
    </location>
</feature>
<dbReference type="InterPro" id="IPR002104">
    <property type="entry name" value="Integrase_catalytic"/>
</dbReference>
<gene>
    <name evidence="3" type="ORF">EXU48_15735</name>
</gene>
<dbReference type="EMBL" id="SMNA01000007">
    <property type="protein sequence ID" value="TDE91595.1"/>
    <property type="molecule type" value="Genomic_DNA"/>
</dbReference>
<evidence type="ECO:0000313" key="4">
    <source>
        <dbReference type="Proteomes" id="UP000504882"/>
    </source>
</evidence>
<dbReference type="Pfam" id="PF00589">
    <property type="entry name" value="Phage_integrase"/>
    <property type="match status" value="1"/>
</dbReference>
<organism evidence="3 4">
    <name type="scientific">Occultella glacieicola</name>
    <dbReference type="NCBI Taxonomy" id="2518684"/>
    <lineage>
        <taxon>Bacteria</taxon>
        <taxon>Bacillati</taxon>
        <taxon>Actinomycetota</taxon>
        <taxon>Actinomycetes</taxon>
        <taxon>Micrococcales</taxon>
        <taxon>Ruaniaceae</taxon>
        <taxon>Occultella</taxon>
    </lineage>
</organism>
<name>A0ABY2E0X6_9MICO</name>
<evidence type="ECO:0000313" key="3">
    <source>
        <dbReference type="EMBL" id="TDE91595.1"/>
    </source>
</evidence>
<accession>A0ABY2E0X6</accession>
<dbReference type="PROSITE" id="PS51898">
    <property type="entry name" value="TYR_RECOMBINASE"/>
    <property type="match status" value="1"/>
</dbReference>
<dbReference type="PANTHER" id="PTHR30349">
    <property type="entry name" value="PHAGE INTEGRASE-RELATED"/>
    <property type="match status" value="1"/>
</dbReference>
<dbReference type="Proteomes" id="UP000504882">
    <property type="component" value="Unassembled WGS sequence"/>
</dbReference>
<dbReference type="SUPFAM" id="SSF56349">
    <property type="entry name" value="DNA breaking-rejoining enzymes"/>
    <property type="match status" value="1"/>
</dbReference>
<dbReference type="Gene3D" id="1.10.443.10">
    <property type="entry name" value="Intergrase catalytic core"/>
    <property type="match status" value="1"/>
</dbReference>
<protein>
    <submittedName>
        <fullName evidence="3">Integrase</fullName>
    </submittedName>
</protein>
<keyword evidence="1" id="KW-0233">DNA recombination</keyword>
<sequence length="273" mass="29931">MTMNTQWSEAIDRWTVSLRAAGRVETTIGTRREHLRWCAAAIPCGPWDVTGDDLVEWTGSRTWARETRRGVRASLRSFYAWGVTSGRVATSPAAGLAPVRASEPRPRPASNTAVDLAMRVARPRERVMVRLAAEAGLRRAEVAQVHHRDLVEDLGGWSLVVHGKGSRERTVPLSPGLALELRTLIHNAGGGWAFPGDDGGHLSPRWVGKLVTGLLPEDVTMHALRHRFATRAYGVDRDLLSVQTLLGHASPVTTRVYVQVPDDALRRTVLAIA</sequence>